<dbReference type="PANTHER" id="PTHR13748:SF31">
    <property type="entry name" value="ZINC-REGULATED GTPASE METALLOPROTEIN ACTIVATOR 1A-RELATED"/>
    <property type="match status" value="1"/>
</dbReference>
<dbReference type="InterPro" id="IPR051316">
    <property type="entry name" value="Zinc-reg_GTPase_activator"/>
</dbReference>
<comment type="caution">
    <text evidence="2">The sequence shown here is derived from an EMBL/GenBank/DDBJ whole genome shotgun (WGS) entry which is preliminary data.</text>
</comment>
<evidence type="ECO:0000313" key="3">
    <source>
        <dbReference type="Proteomes" id="UP000750711"/>
    </source>
</evidence>
<dbReference type="InterPro" id="IPR027417">
    <property type="entry name" value="P-loop_NTPase"/>
</dbReference>
<dbReference type="Proteomes" id="UP000750711">
    <property type="component" value="Unassembled WGS sequence"/>
</dbReference>
<dbReference type="EMBL" id="JAGHQM010000093">
    <property type="protein sequence ID" value="KAH0565457.1"/>
    <property type="molecule type" value="Genomic_DNA"/>
</dbReference>
<reference evidence="2" key="1">
    <citation type="submission" date="2021-03" db="EMBL/GenBank/DDBJ databases">
        <title>Comparative genomics and phylogenomic investigation of the class Geoglossomycetes provide insights into ecological specialization and systematics.</title>
        <authorList>
            <person name="Melie T."/>
            <person name="Pirro S."/>
            <person name="Miller A.N."/>
            <person name="Quandt A."/>
        </authorList>
    </citation>
    <scope>NUCLEOTIDE SEQUENCE</scope>
    <source>
        <strain evidence="2">CAQ_001_2017</strain>
    </source>
</reference>
<protein>
    <recommendedName>
        <fullName evidence="1">CobW/HypB/UreG nucleotide-binding domain-containing protein</fullName>
    </recommendedName>
</protein>
<dbReference type="Gene3D" id="3.30.1220.10">
    <property type="entry name" value="CobW-like, C-terminal domain"/>
    <property type="match status" value="1"/>
</dbReference>
<dbReference type="Gene3D" id="3.40.50.300">
    <property type="entry name" value="P-loop containing nucleotide triphosphate hydrolases"/>
    <property type="match status" value="1"/>
</dbReference>
<evidence type="ECO:0000259" key="1">
    <source>
        <dbReference type="Pfam" id="PF02492"/>
    </source>
</evidence>
<keyword evidence="3" id="KW-1185">Reference proteome</keyword>
<dbReference type="InterPro" id="IPR036627">
    <property type="entry name" value="CobW-likC_sf"/>
</dbReference>
<accession>A0A9P8RTB1</accession>
<evidence type="ECO:0000313" key="2">
    <source>
        <dbReference type="EMBL" id="KAH0565457.1"/>
    </source>
</evidence>
<dbReference type="SUPFAM" id="SSF52540">
    <property type="entry name" value="P-loop containing nucleoside triphosphate hydrolases"/>
    <property type="match status" value="1"/>
</dbReference>
<dbReference type="GO" id="GO:0005737">
    <property type="term" value="C:cytoplasm"/>
    <property type="evidence" value="ECO:0007669"/>
    <property type="project" value="TreeGrafter"/>
</dbReference>
<sequence length="356" mass="38601">MNLDAEVESTVHADARDPPLLIEVNNARDTVQDVLGAELADMDLRKVPITIVTGYIRKTKKWTIRDSGVNAIESLMERRGAFDYILLETTGLADPGNIAPLFWVDEGLGSTIYLDGIVTLVDARNVLRSLDESPPRDVEREDHRGPLLTTAHLQISHADVIVINKSDLVTAEQIQQVRERVSVINGLAKIHITHHSHLPQLNGLVLDLHAYDDIDSLNTVDVGHSHIDPAISTLTLTLPRISNDQLEALDAWLQAVLWDRTLPPPESPGAAAHSGFEVHRLKARVCLAGGSVKFVQAVRDVFEILDARDGSAQTGPCMPETGKIVLIGRGLVGGNWEASLMAALVGYGHGPGSASD</sequence>
<dbReference type="Pfam" id="PF02492">
    <property type="entry name" value="cobW"/>
    <property type="match status" value="1"/>
</dbReference>
<gene>
    <name evidence="2" type="ORF">GP486_001157</name>
</gene>
<organism evidence="2 3">
    <name type="scientific">Trichoglossum hirsutum</name>
    <dbReference type="NCBI Taxonomy" id="265104"/>
    <lineage>
        <taxon>Eukaryota</taxon>
        <taxon>Fungi</taxon>
        <taxon>Dikarya</taxon>
        <taxon>Ascomycota</taxon>
        <taxon>Pezizomycotina</taxon>
        <taxon>Geoglossomycetes</taxon>
        <taxon>Geoglossales</taxon>
        <taxon>Geoglossaceae</taxon>
        <taxon>Trichoglossum</taxon>
    </lineage>
</organism>
<dbReference type="PANTHER" id="PTHR13748">
    <property type="entry name" value="COBW-RELATED"/>
    <property type="match status" value="1"/>
</dbReference>
<dbReference type="AlphaFoldDB" id="A0A9P8RTB1"/>
<dbReference type="InterPro" id="IPR003495">
    <property type="entry name" value="CobW/HypB/UreG_nucleotide-bd"/>
</dbReference>
<proteinExistence type="predicted"/>
<feature type="domain" description="CobW/HypB/UreG nucleotide-binding" evidence="1">
    <location>
        <begin position="63"/>
        <end position="190"/>
    </location>
</feature>
<name>A0A9P8RTB1_9PEZI</name>